<feature type="compositionally biased region" description="Low complexity" evidence="1">
    <location>
        <begin position="197"/>
        <end position="211"/>
    </location>
</feature>
<feature type="region of interest" description="Disordered" evidence="1">
    <location>
        <begin position="96"/>
        <end position="218"/>
    </location>
</feature>
<dbReference type="EMBL" id="MCFL01000003">
    <property type="protein sequence ID" value="ORZ40178.1"/>
    <property type="molecule type" value="Genomic_DNA"/>
</dbReference>
<dbReference type="AlphaFoldDB" id="A0A1Y2I2J5"/>
<dbReference type="EMBL" id="MCFL01000003">
    <property type="protein sequence ID" value="ORZ40171.1"/>
    <property type="molecule type" value="Genomic_DNA"/>
</dbReference>
<gene>
    <name evidence="2" type="ORF">BCR44DRAFT_1170051</name>
    <name evidence="3" type="ORF">BCR44DRAFT_1170071</name>
</gene>
<evidence type="ECO:0000313" key="3">
    <source>
        <dbReference type="EMBL" id="ORZ40178.1"/>
    </source>
</evidence>
<feature type="region of interest" description="Disordered" evidence="1">
    <location>
        <begin position="1"/>
        <end position="73"/>
    </location>
</feature>
<feature type="compositionally biased region" description="Basic residues" evidence="1">
    <location>
        <begin position="1"/>
        <end position="10"/>
    </location>
</feature>
<sequence>MRARRTHPIRACHSNRTMWQHRRAAPPTIKTRPRNRSRRAPRPCHPLTHPPVLHLPPPPPPTRQPANGHSPCLQPNPVLFALAQLPLTGLPVRGTMTASVGTKPPPKDAATPSATSQPYADLPAKQTVSKRAHVKSDLGERADSSSTTPAVAAMPEKQARPPAPRLDAEPPLVVPARAHSPTTSAQRSKPPPTTQLPVSSVPVSRTTSSDSWASRKRGGVAAACGKSRAPRNGGNVYVAATGVKALPLHVLLGLSKAAIGDFRE</sequence>
<organism evidence="2 4">
    <name type="scientific">Catenaria anguillulae PL171</name>
    <dbReference type="NCBI Taxonomy" id="765915"/>
    <lineage>
        <taxon>Eukaryota</taxon>
        <taxon>Fungi</taxon>
        <taxon>Fungi incertae sedis</taxon>
        <taxon>Blastocladiomycota</taxon>
        <taxon>Blastocladiomycetes</taxon>
        <taxon>Blastocladiales</taxon>
        <taxon>Catenariaceae</taxon>
        <taxon>Catenaria</taxon>
    </lineage>
</organism>
<proteinExistence type="predicted"/>
<comment type="caution">
    <text evidence="2">The sequence shown here is derived from an EMBL/GenBank/DDBJ whole genome shotgun (WGS) entry which is preliminary data.</text>
</comment>
<evidence type="ECO:0000313" key="2">
    <source>
        <dbReference type="EMBL" id="ORZ40171.1"/>
    </source>
</evidence>
<name>A0A1Y2I2J5_9FUNG</name>
<accession>A0A1Y2I2J5</accession>
<feature type="compositionally biased region" description="Basic residues" evidence="1">
    <location>
        <begin position="31"/>
        <end position="42"/>
    </location>
</feature>
<dbReference type="Proteomes" id="UP000193411">
    <property type="component" value="Unassembled WGS sequence"/>
</dbReference>
<protein>
    <submittedName>
        <fullName evidence="2">Uncharacterized protein</fullName>
    </submittedName>
</protein>
<reference evidence="2 4" key="1">
    <citation type="submission" date="2016-07" db="EMBL/GenBank/DDBJ databases">
        <title>Pervasive Adenine N6-methylation of Active Genes in Fungi.</title>
        <authorList>
            <consortium name="DOE Joint Genome Institute"/>
            <person name="Mondo S.J."/>
            <person name="Dannebaum R.O."/>
            <person name="Kuo R.C."/>
            <person name="Labutti K."/>
            <person name="Haridas S."/>
            <person name="Kuo A."/>
            <person name="Salamov A."/>
            <person name="Ahrendt S.R."/>
            <person name="Lipzen A."/>
            <person name="Sullivan W."/>
            <person name="Andreopoulos W.B."/>
            <person name="Clum A."/>
            <person name="Lindquist E."/>
            <person name="Daum C."/>
            <person name="Ramamoorthy G.K."/>
            <person name="Gryganskyi A."/>
            <person name="Culley D."/>
            <person name="Magnuson J.K."/>
            <person name="James T.Y."/>
            <person name="O'Malley M.A."/>
            <person name="Stajich J.E."/>
            <person name="Spatafora J.W."/>
            <person name="Visel A."/>
            <person name="Grigoriev I.V."/>
        </authorList>
    </citation>
    <scope>NUCLEOTIDE SEQUENCE [LARGE SCALE GENOMIC DNA]</scope>
    <source>
        <strain evidence="2 4">PL171</strain>
    </source>
</reference>
<evidence type="ECO:0000256" key="1">
    <source>
        <dbReference type="SAM" id="MobiDB-lite"/>
    </source>
</evidence>
<keyword evidence="4" id="KW-1185">Reference proteome</keyword>
<feature type="compositionally biased region" description="Pro residues" evidence="1">
    <location>
        <begin position="53"/>
        <end position="63"/>
    </location>
</feature>
<feature type="compositionally biased region" description="Basic and acidic residues" evidence="1">
    <location>
        <begin position="134"/>
        <end position="143"/>
    </location>
</feature>
<evidence type="ECO:0000313" key="4">
    <source>
        <dbReference type="Proteomes" id="UP000193411"/>
    </source>
</evidence>